<evidence type="ECO:0000256" key="1">
    <source>
        <dbReference type="SAM" id="SignalP"/>
    </source>
</evidence>
<name>A0ABP9WYD4_9CHLR</name>
<sequence length="170" mass="19165">MRQFGWMLLLILAVGCSVNSKNNQPQPIITESGESITVFPNYIAIVVPGYELTCLTDPVLSIQTANGWLPLEDFIMQPHYLDDKFNFVVGMCDVVGCNKINHEHPLAIGLPLYQHIGEHKHLFDRTGEIGMLPAYRTVYPTQTVKLDITYFLDDACTKQQTYSTTIDLSK</sequence>
<dbReference type="EMBL" id="BAABRU010000006">
    <property type="protein sequence ID" value="GAA5528212.1"/>
    <property type="molecule type" value="Genomic_DNA"/>
</dbReference>
<evidence type="ECO:0000313" key="2">
    <source>
        <dbReference type="EMBL" id="GAA5528212.1"/>
    </source>
</evidence>
<evidence type="ECO:0008006" key="4">
    <source>
        <dbReference type="Google" id="ProtNLM"/>
    </source>
</evidence>
<gene>
    <name evidence="2" type="ORF">Hgul01_02009</name>
</gene>
<feature type="chain" id="PRO_5045314095" description="Lipoprotein" evidence="1">
    <location>
        <begin position="21"/>
        <end position="170"/>
    </location>
</feature>
<feature type="signal peptide" evidence="1">
    <location>
        <begin position="1"/>
        <end position="20"/>
    </location>
</feature>
<dbReference type="Proteomes" id="UP001428290">
    <property type="component" value="Unassembled WGS sequence"/>
</dbReference>
<protein>
    <recommendedName>
        <fullName evidence="4">Lipoprotein</fullName>
    </recommendedName>
</protein>
<organism evidence="2 3">
    <name type="scientific">Herpetosiphon gulosus</name>
    <dbReference type="NCBI Taxonomy" id="1973496"/>
    <lineage>
        <taxon>Bacteria</taxon>
        <taxon>Bacillati</taxon>
        <taxon>Chloroflexota</taxon>
        <taxon>Chloroflexia</taxon>
        <taxon>Herpetosiphonales</taxon>
        <taxon>Herpetosiphonaceae</taxon>
        <taxon>Herpetosiphon</taxon>
    </lineage>
</organism>
<reference evidence="2 3" key="1">
    <citation type="submission" date="2024-02" db="EMBL/GenBank/DDBJ databases">
        <title>Herpetosiphon gulosus NBRC 112829.</title>
        <authorList>
            <person name="Ichikawa N."/>
            <person name="Katano-Makiyama Y."/>
            <person name="Hidaka K."/>
        </authorList>
    </citation>
    <scope>NUCLEOTIDE SEQUENCE [LARGE SCALE GENOMIC DNA]</scope>
    <source>
        <strain evidence="2 3">NBRC 112829</strain>
    </source>
</reference>
<keyword evidence="1" id="KW-0732">Signal</keyword>
<proteinExistence type="predicted"/>
<dbReference type="PROSITE" id="PS51257">
    <property type="entry name" value="PROKAR_LIPOPROTEIN"/>
    <property type="match status" value="1"/>
</dbReference>
<keyword evidence="3" id="KW-1185">Reference proteome</keyword>
<comment type="caution">
    <text evidence="2">The sequence shown here is derived from an EMBL/GenBank/DDBJ whole genome shotgun (WGS) entry which is preliminary data.</text>
</comment>
<dbReference type="RefSeq" id="WP_345721824.1">
    <property type="nucleotide sequence ID" value="NZ_BAABRU010000006.1"/>
</dbReference>
<evidence type="ECO:0000313" key="3">
    <source>
        <dbReference type="Proteomes" id="UP001428290"/>
    </source>
</evidence>
<accession>A0ABP9WYD4</accession>